<dbReference type="InterPro" id="IPR005162">
    <property type="entry name" value="Retrotrans_gag_dom"/>
</dbReference>
<dbReference type="AlphaFoldDB" id="A0A699V3V0"/>
<feature type="region of interest" description="Disordered" evidence="1">
    <location>
        <begin position="1"/>
        <end position="21"/>
    </location>
</feature>
<reference evidence="3" key="1">
    <citation type="journal article" date="2019" name="Sci. Rep.">
        <title>Draft genome of Tanacetum cinerariifolium, the natural source of mosquito coil.</title>
        <authorList>
            <person name="Yamashiro T."/>
            <person name="Shiraishi A."/>
            <person name="Satake H."/>
            <person name="Nakayama K."/>
        </authorList>
    </citation>
    <scope>NUCLEOTIDE SEQUENCE</scope>
</reference>
<protein>
    <recommendedName>
        <fullName evidence="2">Retrotransposon gag domain-containing protein</fullName>
    </recommendedName>
</protein>
<dbReference type="Pfam" id="PF03732">
    <property type="entry name" value="Retrotrans_gag"/>
    <property type="match status" value="1"/>
</dbReference>
<dbReference type="EMBL" id="BKCJ011394258">
    <property type="protein sequence ID" value="GFD29390.1"/>
    <property type="molecule type" value="Genomic_DNA"/>
</dbReference>
<name>A0A699V3V0_TANCI</name>
<feature type="non-terminal residue" evidence="3">
    <location>
        <position position="145"/>
    </location>
</feature>
<evidence type="ECO:0000259" key="2">
    <source>
        <dbReference type="Pfam" id="PF03732"/>
    </source>
</evidence>
<gene>
    <name evidence="3" type="ORF">Tci_901359</name>
</gene>
<evidence type="ECO:0000313" key="3">
    <source>
        <dbReference type="EMBL" id="GFD29390.1"/>
    </source>
</evidence>
<comment type="caution">
    <text evidence="3">The sequence shown here is derived from an EMBL/GenBank/DDBJ whole genome shotgun (WGS) entry which is preliminary data.</text>
</comment>
<proteinExistence type="predicted"/>
<accession>A0A699V3V0</accession>
<organism evidence="3">
    <name type="scientific">Tanacetum cinerariifolium</name>
    <name type="common">Dalmatian daisy</name>
    <name type="synonym">Chrysanthemum cinerariifolium</name>
    <dbReference type="NCBI Taxonomy" id="118510"/>
    <lineage>
        <taxon>Eukaryota</taxon>
        <taxon>Viridiplantae</taxon>
        <taxon>Streptophyta</taxon>
        <taxon>Embryophyta</taxon>
        <taxon>Tracheophyta</taxon>
        <taxon>Spermatophyta</taxon>
        <taxon>Magnoliopsida</taxon>
        <taxon>eudicotyledons</taxon>
        <taxon>Gunneridae</taxon>
        <taxon>Pentapetalae</taxon>
        <taxon>asterids</taxon>
        <taxon>campanulids</taxon>
        <taxon>Asterales</taxon>
        <taxon>Asteraceae</taxon>
        <taxon>Asteroideae</taxon>
        <taxon>Anthemideae</taxon>
        <taxon>Anthemidinae</taxon>
        <taxon>Tanacetum</taxon>
    </lineage>
</organism>
<sequence length="145" mass="15981">MAPKRTTRSTQVPPVTPAPTATTTTITEAQLQALIDQEVVAAMAEAEASRVRNGYGSNGLGPRLAQAQGVALTWWNSHVKTVTLEVAQALPWKTLKKIITDKYCLRGEIKKLETELWELKTKGTDVIGYSCCFQELALMCDRTFL</sequence>
<evidence type="ECO:0000256" key="1">
    <source>
        <dbReference type="SAM" id="MobiDB-lite"/>
    </source>
</evidence>
<feature type="domain" description="Retrotransposon gag" evidence="2">
    <location>
        <begin position="66"/>
        <end position="142"/>
    </location>
</feature>
<feature type="compositionally biased region" description="Low complexity" evidence="1">
    <location>
        <begin position="10"/>
        <end position="21"/>
    </location>
</feature>